<evidence type="ECO:0000313" key="2">
    <source>
        <dbReference type="EMBL" id="MDO7789194.1"/>
    </source>
</evidence>
<keyword evidence="3" id="KW-1185">Reference proteome</keyword>
<comment type="caution">
    <text evidence="2">The sequence shown here is derived from an EMBL/GenBank/DDBJ whole genome shotgun (WGS) entry which is preliminary data.</text>
</comment>
<feature type="transmembrane region" description="Helical" evidence="1">
    <location>
        <begin position="5"/>
        <end position="25"/>
    </location>
</feature>
<evidence type="ECO:0000256" key="1">
    <source>
        <dbReference type="SAM" id="Phobius"/>
    </source>
</evidence>
<gene>
    <name evidence="2" type="ORF">P6N53_18440</name>
</gene>
<keyword evidence="1" id="KW-0472">Membrane</keyword>
<dbReference type="RefSeq" id="WP_304545810.1">
    <property type="nucleotide sequence ID" value="NZ_JARPTC010000042.1"/>
</dbReference>
<name>A0AAW7ZKB6_9FIRM</name>
<dbReference type="InterPro" id="IPR020017">
    <property type="entry name" value="XapX_domain"/>
</dbReference>
<evidence type="ECO:0000313" key="3">
    <source>
        <dbReference type="Proteomes" id="UP001172911"/>
    </source>
</evidence>
<feature type="transmembrane region" description="Helical" evidence="1">
    <location>
        <begin position="31"/>
        <end position="52"/>
    </location>
</feature>
<proteinExistence type="predicted"/>
<reference evidence="2" key="2">
    <citation type="submission" date="2023-03" db="EMBL/GenBank/DDBJ databases">
        <authorList>
            <person name="Zhang Z."/>
        </authorList>
    </citation>
    <scope>NUCLEOTIDE SEQUENCE</scope>
    <source>
        <strain evidence="2">DSA</strain>
    </source>
</reference>
<dbReference type="Proteomes" id="UP001172911">
    <property type="component" value="Unassembled WGS sequence"/>
</dbReference>
<keyword evidence="1" id="KW-0812">Transmembrane</keyword>
<protein>
    <submittedName>
        <fullName evidence="2">DUF1427 family protein</fullName>
    </submittedName>
</protein>
<accession>A0AAW7ZKB6</accession>
<dbReference type="AlphaFoldDB" id="A0AAW7ZKB6"/>
<dbReference type="EMBL" id="JARPTC010000042">
    <property type="protein sequence ID" value="MDO7789194.1"/>
    <property type="molecule type" value="Genomic_DNA"/>
</dbReference>
<organism evidence="2 3">
    <name type="scientific">Desulforamulus aquiferis</name>
    <dbReference type="NCBI Taxonomy" id="1397668"/>
    <lineage>
        <taxon>Bacteria</taxon>
        <taxon>Bacillati</taxon>
        <taxon>Bacillota</taxon>
        <taxon>Clostridia</taxon>
        <taxon>Eubacteriales</taxon>
        <taxon>Peptococcaceae</taxon>
        <taxon>Desulforamulus</taxon>
    </lineage>
</organism>
<sequence length="54" mass="5648">MKEIILSTATGVAVGLIFAILKLPVPAPQTMPGVMGIVGIFIGYMLAIRFGWGS</sequence>
<keyword evidence="1" id="KW-1133">Transmembrane helix</keyword>
<dbReference type="NCBIfam" id="TIGR03510">
    <property type="entry name" value="XapX"/>
    <property type="match status" value="1"/>
</dbReference>
<reference evidence="2" key="1">
    <citation type="journal article" date="2023" name="J. Hazard. Mater.">
        <title>Anaerobic biodegradation of pyrene and benzo[a]pyrene by a new sulfate-reducing Desulforamulus aquiferis strain DSA.</title>
        <authorList>
            <person name="Zhang Z."/>
            <person name="Sun J."/>
            <person name="Gong X."/>
            <person name="Wang C."/>
            <person name="Wang H."/>
        </authorList>
    </citation>
    <scope>NUCLEOTIDE SEQUENCE</scope>
    <source>
        <strain evidence="2">DSA</strain>
    </source>
</reference>